<dbReference type="Proteomes" id="UP000243924">
    <property type="component" value="Chromosome I"/>
</dbReference>
<dbReference type="NCBIfam" id="NF038106">
    <property type="entry name" value="gamma_NF038106"/>
    <property type="match status" value="1"/>
</dbReference>
<dbReference type="EMBL" id="LT629787">
    <property type="protein sequence ID" value="SDU20355.1"/>
    <property type="molecule type" value="Genomic_DNA"/>
</dbReference>
<evidence type="ECO:0000313" key="2">
    <source>
        <dbReference type="Proteomes" id="UP000243924"/>
    </source>
</evidence>
<name>A0A1H2GLA9_9GAMM</name>
<proteinExistence type="predicted"/>
<protein>
    <submittedName>
        <fullName evidence="1">Uncharacterized protein</fullName>
    </submittedName>
</protein>
<organism evidence="1 2">
    <name type="scientific">Halopseudomonas salegens</name>
    <dbReference type="NCBI Taxonomy" id="1434072"/>
    <lineage>
        <taxon>Bacteria</taxon>
        <taxon>Pseudomonadati</taxon>
        <taxon>Pseudomonadota</taxon>
        <taxon>Gammaproteobacteria</taxon>
        <taxon>Pseudomonadales</taxon>
        <taxon>Pseudomonadaceae</taxon>
        <taxon>Halopseudomonas</taxon>
    </lineage>
</organism>
<gene>
    <name evidence="1" type="ORF">SAMN05216210_2387</name>
</gene>
<keyword evidence="2" id="KW-1185">Reference proteome</keyword>
<evidence type="ECO:0000313" key="1">
    <source>
        <dbReference type="EMBL" id="SDU20355.1"/>
    </source>
</evidence>
<dbReference type="STRING" id="1434072.SAMN05216210_2387"/>
<dbReference type="AlphaFoldDB" id="A0A1H2GLA9"/>
<accession>A0A1H2GLA9</accession>
<sequence length="111" mass="12433">MPDFKDMPDCSEVSVRKDKKKVIGEPMTDEQVAAFLEARPYGDESVELHLLTRAYRGLRVEDFERFVAMFKAAGHDLDAAVDADGKSFLAELREHDQAADYVAILEQAGAR</sequence>
<dbReference type="InterPro" id="IPR047742">
    <property type="entry name" value="PA4642-like"/>
</dbReference>
<reference evidence="2" key="1">
    <citation type="submission" date="2016-10" db="EMBL/GenBank/DDBJ databases">
        <authorList>
            <person name="Varghese N."/>
            <person name="Submissions S."/>
        </authorList>
    </citation>
    <scope>NUCLEOTIDE SEQUENCE [LARGE SCALE GENOMIC DNA]</scope>
    <source>
        <strain evidence="2">CECT 8338</strain>
    </source>
</reference>
<dbReference type="RefSeq" id="WP_231701631.1">
    <property type="nucleotide sequence ID" value="NZ_LT629787.1"/>
</dbReference>